<dbReference type="CDD" id="cd01948">
    <property type="entry name" value="EAL"/>
    <property type="match status" value="1"/>
</dbReference>
<dbReference type="NCBIfam" id="TIGR00254">
    <property type="entry name" value="GGDEF"/>
    <property type="match status" value="1"/>
</dbReference>
<organism evidence="5 6">
    <name type="scientific">Psychrosphaera haliotis</name>
    <dbReference type="NCBI Taxonomy" id="555083"/>
    <lineage>
        <taxon>Bacteria</taxon>
        <taxon>Pseudomonadati</taxon>
        <taxon>Pseudomonadota</taxon>
        <taxon>Gammaproteobacteria</taxon>
        <taxon>Alteromonadales</taxon>
        <taxon>Pseudoalteromonadaceae</taxon>
        <taxon>Psychrosphaera</taxon>
    </lineage>
</organism>
<dbReference type="InterPro" id="IPR052155">
    <property type="entry name" value="Biofilm_reg_signaling"/>
</dbReference>
<dbReference type="PANTHER" id="PTHR44757">
    <property type="entry name" value="DIGUANYLATE CYCLASE DGCP"/>
    <property type="match status" value="1"/>
</dbReference>
<evidence type="ECO:0000256" key="1">
    <source>
        <dbReference type="ARBA" id="ARBA00001946"/>
    </source>
</evidence>
<dbReference type="CDD" id="cd00130">
    <property type="entry name" value="PAS"/>
    <property type="match status" value="1"/>
</dbReference>
<dbReference type="SUPFAM" id="SSF55781">
    <property type="entry name" value="GAF domain-like"/>
    <property type="match status" value="1"/>
</dbReference>
<comment type="caution">
    <text evidence="5">The sequence shown here is derived from an EMBL/GenBank/DDBJ whole genome shotgun (WGS) entry which is preliminary data.</text>
</comment>
<dbReference type="OrthoDB" id="9816034at2"/>
<protein>
    <submittedName>
        <fullName evidence="5">EAL domain-containing protein</fullName>
    </submittedName>
</protein>
<evidence type="ECO:0000259" key="2">
    <source>
        <dbReference type="PROSITE" id="PS50112"/>
    </source>
</evidence>
<comment type="cofactor">
    <cofactor evidence="1">
        <name>Mg(2+)</name>
        <dbReference type="ChEBI" id="CHEBI:18420"/>
    </cofactor>
</comment>
<dbReference type="GO" id="GO:0003824">
    <property type="term" value="F:catalytic activity"/>
    <property type="evidence" value="ECO:0007669"/>
    <property type="project" value="UniProtKB-ARBA"/>
</dbReference>
<dbReference type="Gene3D" id="3.30.70.270">
    <property type="match status" value="1"/>
</dbReference>
<dbReference type="Pfam" id="PF00990">
    <property type="entry name" value="GGDEF"/>
    <property type="match status" value="1"/>
</dbReference>
<dbReference type="SUPFAM" id="SSF141868">
    <property type="entry name" value="EAL domain-like"/>
    <property type="match status" value="1"/>
</dbReference>
<keyword evidence="6" id="KW-1185">Reference proteome</keyword>
<dbReference type="InterPro" id="IPR035919">
    <property type="entry name" value="EAL_sf"/>
</dbReference>
<dbReference type="AlphaFoldDB" id="A0A6N8F9I0"/>
<evidence type="ECO:0000313" key="5">
    <source>
        <dbReference type="EMBL" id="MUH73093.1"/>
    </source>
</evidence>
<dbReference type="InterPro" id="IPR001633">
    <property type="entry name" value="EAL_dom"/>
</dbReference>
<dbReference type="PROSITE" id="PS50887">
    <property type="entry name" value="GGDEF"/>
    <property type="match status" value="1"/>
</dbReference>
<dbReference type="SUPFAM" id="SSF55785">
    <property type="entry name" value="PYP-like sensor domain (PAS domain)"/>
    <property type="match status" value="1"/>
</dbReference>
<dbReference type="Pfam" id="PF08448">
    <property type="entry name" value="PAS_4"/>
    <property type="match status" value="1"/>
</dbReference>
<dbReference type="PROSITE" id="PS50883">
    <property type="entry name" value="EAL"/>
    <property type="match status" value="1"/>
</dbReference>
<dbReference type="InterPro" id="IPR013656">
    <property type="entry name" value="PAS_4"/>
</dbReference>
<dbReference type="CDD" id="cd01949">
    <property type="entry name" value="GGDEF"/>
    <property type="match status" value="1"/>
</dbReference>
<proteinExistence type="predicted"/>
<dbReference type="Pfam" id="PF00563">
    <property type="entry name" value="EAL"/>
    <property type="match status" value="1"/>
</dbReference>
<dbReference type="InterPro" id="IPR043128">
    <property type="entry name" value="Rev_trsase/Diguanyl_cyclase"/>
</dbReference>
<accession>A0A6N8F9I0</accession>
<dbReference type="SMART" id="SM00052">
    <property type="entry name" value="EAL"/>
    <property type="match status" value="1"/>
</dbReference>
<dbReference type="InterPro" id="IPR035965">
    <property type="entry name" value="PAS-like_dom_sf"/>
</dbReference>
<evidence type="ECO:0000259" key="4">
    <source>
        <dbReference type="PROSITE" id="PS50887"/>
    </source>
</evidence>
<dbReference type="FunFam" id="3.30.70.270:FF:000001">
    <property type="entry name" value="Diguanylate cyclase domain protein"/>
    <property type="match status" value="1"/>
</dbReference>
<reference evidence="5 6" key="1">
    <citation type="submission" date="2019-11" db="EMBL/GenBank/DDBJ databases">
        <title>P. haliotis isolates from Z. marina roots.</title>
        <authorList>
            <person name="Cohen M."/>
            <person name="Jospin G."/>
            <person name="Eisen J.A."/>
            <person name="Coil D.A."/>
        </authorList>
    </citation>
    <scope>NUCLEOTIDE SEQUENCE [LARGE SCALE GENOMIC DNA]</scope>
    <source>
        <strain evidence="5 6">UCD-MCMsp1aY</strain>
    </source>
</reference>
<dbReference type="SMART" id="SM00267">
    <property type="entry name" value="GGDEF"/>
    <property type="match status" value="1"/>
</dbReference>
<feature type="domain" description="GGDEF" evidence="4">
    <location>
        <begin position="346"/>
        <end position="483"/>
    </location>
</feature>
<name>A0A6N8F9I0_9GAMM</name>
<dbReference type="Gene3D" id="3.30.450.20">
    <property type="entry name" value="PAS domain"/>
    <property type="match status" value="1"/>
</dbReference>
<dbReference type="Gene3D" id="3.20.20.450">
    <property type="entry name" value="EAL domain"/>
    <property type="match status" value="1"/>
</dbReference>
<evidence type="ECO:0000313" key="6">
    <source>
        <dbReference type="Proteomes" id="UP000439994"/>
    </source>
</evidence>
<dbReference type="InterPro" id="IPR000160">
    <property type="entry name" value="GGDEF_dom"/>
</dbReference>
<dbReference type="PANTHER" id="PTHR44757:SF2">
    <property type="entry name" value="BIOFILM ARCHITECTURE MAINTENANCE PROTEIN MBAA"/>
    <property type="match status" value="1"/>
</dbReference>
<gene>
    <name evidence="5" type="ORF">GNP35_11725</name>
</gene>
<dbReference type="SUPFAM" id="SSF55073">
    <property type="entry name" value="Nucleotide cyclase"/>
    <property type="match status" value="1"/>
</dbReference>
<dbReference type="InterPro" id="IPR029787">
    <property type="entry name" value="Nucleotide_cyclase"/>
</dbReference>
<dbReference type="InterPro" id="IPR000014">
    <property type="entry name" value="PAS"/>
</dbReference>
<dbReference type="RefSeq" id="WP_155696287.1">
    <property type="nucleotide sequence ID" value="NZ_WOCD01000005.1"/>
</dbReference>
<dbReference type="NCBIfam" id="TIGR00229">
    <property type="entry name" value="sensory_box"/>
    <property type="match status" value="1"/>
</dbReference>
<sequence length="750" mass="84622">MNIEQLNSLLFQDVNILSEIANGQSDEAILNKICQNLELVSGFSDIQCAVFEVIKSNLYIVACPHNHIQSLNDLDDTPLSHFGYDHSSVSELKNKDLLNHRSFEIEQLTAPDTQTIEKNSLLFSVDVPLIDKNELIGLLVIFSKEKLYVSPRQTEFIRFYSQLASAVLIAVRLRQKSELQFDSLKKSNEKFQAFVKVMPDLALIIDETGVYEDVHGSPSNLTYISATEIINKNVNDIFPADDAKKIMNVITTALKTDETQEYEYSIEGENGVALFEGRITPIHYNVDEKESAKHVLWMARDVTTAKQIQKKVKELAYFDPLTQLPNRRMFNERLELAVKSKSVSNEFGAILFLDLDEFKRINDSLGHSAGDKLLKDVSERLRISLRKSDVLSRIGGDEFVILVENTGRTIEQAQSEVAMVAKKVQESFQEKFQIEELVFQVSCSIGICIIDGCTDAQNVMKFADTAMYNSKRKGGNSYSYYDPKQQTLLERQLTFESEISTAIENRDFCAFFQPQLNGNGEVTGAEALIRWIHPTKGMIPPDEFISIAEQFGLIQSLQDIVLEDICKLLMELESTSSIPADFKLSINISHSQFRASNFKQSLESTIDQFGIAASRVTLEITESMLSHDIAKTAQQMTEISDKGFTFSIDDFGTGYSNLSNLHAFPVHELKIDKSFVDRMLDPSGLSIVETIINLAKNLNMKVVAEGVESDKQATLLKERGIDVLQGYHFAKPLPFDEYLKWHSTHLAQRQ</sequence>
<feature type="domain" description="EAL" evidence="3">
    <location>
        <begin position="492"/>
        <end position="746"/>
    </location>
</feature>
<evidence type="ECO:0000259" key="3">
    <source>
        <dbReference type="PROSITE" id="PS50883"/>
    </source>
</evidence>
<dbReference type="Proteomes" id="UP000439994">
    <property type="component" value="Unassembled WGS sequence"/>
</dbReference>
<feature type="domain" description="PAS" evidence="2">
    <location>
        <begin position="187"/>
        <end position="257"/>
    </location>
</feature>
<dbReference type="EMBL" id="WOCD01000005">
    <property type="protein sequence ID" value="MUH73093.1"/>
    <property type="molecule type" value="Genomic_DNA"/>
</dbReference>
<dbReference type="PROSITE" id="PS50112">
    <property type="entry name" value="PAS"/>
    <property type="match status" value="1"/>
</dbReference>